<keyword evidence="3 9" id="KW-0812">Transmembrane</keyword>
<feature type="region of interest" description="Disordered" evidence="8">
    <location>
        <begin position="640"/>
        <end position="672"/>
    </location>
</feature>
<evidence type="ECO:0000256" key="9">
    <source>
        <dbReference type="SAM" id="Phobius"/>
    </source>
</evidence>
<evidence type="ECO:0000256" key="4">
    <source>
        <dbReference type="ARBA" id="ARBA00022741"/>
    </source>
</evidence>
<evidence type="ECO:0000313" key="13">
    <source>
        <dbReference type="Proteomes" id="UP001189429"/>
    </source>
</evidence>
<gene>
    <name evidence="12" type="ORF">PCOR1329_LOCUS43215</name>
</gene>
<dbReference type="EMBL" id="CAUYUJ010015191">
    <property type="protein sequence ID" value="CAK0850928.1"/>
    <property type="molecule type" value="Genomic_DNA"/>
</dbReference>
<dbReference type="PROSITE" id="PS50929">
    <property type="entry name" value="ABC_TM1F"/>
    <property type="match status" value="1"/>
</dbReference>
<keyword evidence="2" id="KW-0813">Transport</keyword>
<feature type="transmembrane region" description="Helical" evidence="9">
    <location>
        <begin position="207"/>
        <end position="226"/>
    </location>
</feature>
<evidence type="ECO:0008006" key="14">
    <source>
        <dbReference type="Google" id="ProtNLM"/>
    </source>
</evidence>
<dbReference type="SUPFAM" id="SSF52540">
    <property type="entry name" value="P-loop containing nucleoside triphosphate hydrolases"/>
    <property type="match status" value="1"/>
</dbReference>
<comment type="caution">
    <text evidence="12">The sequence shown here is derived from an EMBL/GenBank/DDBJ whole genome shotgun (WGS) entry which is preliminary data.</text>
</comment>
<dbReference type="Proteomes" id="UP001189429">
    <property type="component" value="Unassembled WGS sequence"/>
</dbReference>
<dbReference type="PANTHER" id="PTHR11384:SF59">
    <property type="entry name" value="LYSOSOMAL COBALAMIN TRANSPORTER ABCD4"/>
    <property type="match status" value="1"/>
</dbReference>
<reference evidence="12" key="1">
    <citation type="submission" date="2023-10" db="EMBL/GenBank/DDBJ databases">
        <authorList>
            <person name="Chen Y."/>
            <person name="Shah S."/>
            <person name="Dougan E. K."/>
            <person name="Thang M."/>
            <person name="Chan C."/>
        </authorList>
    </citation>
    <scope>NUCLEOTIDE SEQUENCE [LARGE SCALE GENOMIC DNA]</scope>
</reference>
<dbReference type="PROSITE" id="PS50893">
    <property type="entry name" value="ABC_TRANSPORTER_2"/>
    <property type="match status" value="1"/>
</dbReference>
<evidence type="ECO:0000313" key="12">
    <source>
        <dbReference type="EMBL" id="CAK0850928.1"/>
    </source>
</evidence>
<evidence type="ECO:0000256" key="7">
    <source>
        <dbReference type="ARBA" id="ARBA00023136"/>
    </source>
</evidence>
<keyword evidence="13" id="KW-1185">Reference proteome</keyword>
<evidence type="ECO:0000256" key="6">
    <source>
        <dbReference type="ARBA" id="ARBA00022989"/>
    </source>
</evidence>
<comment type="similarity">
    <text evidence="1">Belongs to the ABC transporter superfamily. ABCD family. Peroxisomal fatty acyl CoA transporter (TC 3.A.1.203) subfamily.</text>
</comment>
<dbReference type="InterPro" id="IPR003593">
    <property type="entry name" value="AAA+_ATPase"/>
</dbReference>
<feature type="compositionally biased region" description="Low complexity" evidence="8">
    <location>
        <begin position="39"/>
        <end position="78"/>
    </location>
</feature>
<feature type="transmembrane region" description="Helical" evidence="9">
    <location>
        <begin position="165"/>
        <end position="187"/>
    </location>
</feature>
<evidence type="ECO:0000256" key="3">
    <source>
        <dbReference type="ARBA" id="ARBA00022692"/>
    </source>
</evidence>
<dbReference type="Pfam" id="PF06472">
    <property type="entry name" value="ABC_membrane_2"/>
    <property type="match status" value="1"/>
</dbReference>
<dbReference type="SMART" id="SM00382">
    <property type="entry name" value="AAA"/>
    <property type="match status" value="1"/>
</dbReference>
<dbReference type="Pfam" id="PF00005">
    <property type="entry name" value="ABC_tran"/>
    <property type="match status" value="1"/>
</dbReference>
<dbReference type="Gene3D" id="3.40.50.300">
    <property type="entry name" value="P-loop containing nucleotide triphosphate hydrolases"/>
    <property type="match status" value="1"/>
</dbReference>
<evidence type="ECO:0000256" key="1">
    <source>
        <dbReference type="ARBA" id="ARBA00008575"/>
    </source>
</evidence>
<feature type="transmembrane region" description="Helical" evidence="9">
    <location>
        <begin position="327"/>
        <end position="351"/>
    </location>
</feature>
<feature type="transmembrane region" description="Helical" evidence="9">
    <location>
        <begin position="412"/>
        <end position="436"/>
    </location>
</feature>
<feature type="transmembrane region" description="Helical" evidence="9">
    <location>
        <begin position="282"/>
        <end position="307"/>
    </location>
</feature>
<evidence type="ECO:0000256" key="8">
    <source>
        <dbReference type="SAM" id="MobiDB-lite"/>
    </source>
</evidence>
<proteinExistence type="inferred from homology"/>
<organism evidence="12 13">
    <name type="scientific">Prorocentrum cordatum</name>
    <dbReference type="NCBI Taxonomy" id="2364126"/>
    <lineage>
        <taxon>Eukaryota</taxon>
        <taxon>Sar</taxon>
        <taxon>Alveolata</taxon>
        <taxon>Dinophyceae</taxon>
        <taxon>Prorocentrales</taxon>
        <taxon>Prorocentraceae</taxon>
        <taxon>Prorocentrum</taxon>
    </lineage>
</organism>
<evidence type="ECO:0000256" key="2">
    <source>
        <dbReference type="ARBA" id="ARBA00022448"/>
    </source>
</evidence>
<protein>
    <recommendedName>
        <fullName evidence="14">ATP-dependent transporter ycf16</fullName>
    </recommendedName>
</protein>
<keyword evidence="7 9" id="KW-0472">Membrane</keyword>
<name>A0ABN9TXA1_9DINO</name>
<dbReference type="SUPFAM" id="SSF90123">
    <property type="entry name" value="ABC transporter transmembrane region"/>
    <property type="match status" value="1"/>
</dbReference>
<dbReference type="InterPro" id="IPR036640">
    <property type="entry name" value="ABC1_TM_sf"/>
</dbReference>
<dbReference type="InterPro" id="IPR011527">
    <property type="entry name" value="ABC1_TM_dom"/>
</dbReference>
<keyword evidence="5" id="KW-0067">ATP-binding</keyword>
<dbReference type="InterPro" id="IPR050835">
    <property type="entry name" value="ABC_transporter_sub-D"/>
</dbReference>
<keyword evidence="4" id="KW-0547">Nucleotide-binding</keyword>
<evidence type="ECO:0000259" key="11">
    <source>
        <dbReference type="PROSITE" id="PS50929"/>
    </source>
</evidence>
<feature type="domain" description="ABC transporter" evidence="10">
    <location>
        <begin position="523"/>
        <end position="785"/>
    </location>
</feature>
<evidence type="ECO:0000256" key="5">
    <source>
        <dbReference type="ARBA" id="ARBA00022840"/>
    </source>
</evidence>
<accession>A0ABN9TXA1</accession>
<sequence>MSYPTSGPAPRGPIPFTAEKVPVGAAPSADPERHHSRRPAAAWAPPASAAHSAGLPAGAAAPTGANESAGAGAAREQAASKADDDGPFFMKLGFLGRVVALLVAFQLLAAVAFEWSHQQWSGVDVNEPLPSVPEGQRPSVDGLFTGFRHLAAPYFSDRRNTKGRVCCYTIVALGLLGLFLAYVHNAWHKDWWDLFQKGDSSRFPSLMGIYIVIVVAVVLTRVYVAYVRSWLYIDWREHMTQRLAQRWLVGHTHFLMQVGPQSRQHVQRVDNPDQRLQEDVNLFVSSALDICPNFLNSAGSLFVFVPVVLNNEPESAFGVPGVHFPGWLLAMAVAYSFIGGMCTHLIGWPMITYSFARQRYEADFRNLAIHIRDNSQSVALYNSEATERSGLQRQFDRIKLVQWRQMILEKRLAFFTSAYDYVQFLVPFFILAPSYFKKEISLGDLFQLTGAIGSVANSFDWFMRIYGPLSDWRATADRLLSFERAILDVHAQSARGKPARASVGLERDGPERPALEQASEPGWLRADIARVDLPSGETLWRDVSIAVKAGQRLLISGPEGTGKSVLFKALAGIWPHTAGSRVHLPARSSEVLFVPQRPALPKRCTLAEALAYPEAAGTYREEALLQALCDVRLEELAADAPLSDESTAPGDAKVAPPRDGLEQEHAGTGPEKVGLRALRQVDEWSSRLSPGQQQRLAFGHALLRKPRVLFLDEATSNVSKQAALELYETATRQLDGVTIVSISHDVATLEPLHDVHVAVKGEGAEKELVVLKGDSLASSSSGAVVR</sequence>
<feature type="domain" description="ABC transmembrane type-1" evidence="11">
    <location>
        <begin position="194"/>
        <end position="471"/>
    </location>
</feature>
<evidence type="ECO:0000259" key="10">
    <source>
        <dbReference type="PROSITE" id="PS50893"/>
    </source>
</evidence>
<dbReference type="PANTHER" id="PTHR11384">
    <property type="entry name" value="ATP-BINDING CASSETTE, SUB-FAMILY D MEMBER"/>
    <property type="match status" value="1"/>
</dbReference>
<dbReference type="InterPro" id="IPR027417">
    <property type="entry name" value="P-loop_NTPase"/>
</dbReference>
<feature type="transmembrane region" description="Helical" evidence="9">
    <location>
        <begin position="94"/>
        <end position="113"/>
    </location>
</feature>
<dbReference type="InterPro" id="IPR003439">
    <property type="entry name" value="ABC_transporter-like_ATP-bd"/>
</dbReference>
<dbReference type="Gene3D" id="1.20.1560.10">
    <property type="entry name" value="ABC transporter type 1, transmembrane domain"/>
    <property type="match status" value="1"/>
</dbReference>
<feature type="region of interest" description="Disordered" evidence="8">
    <location>
        <begin position="1"/>
        <end position="78"/>
    </location>
</feature>
<keyword evidence="6 9" id="KW-1133">Transmembrane helix</keyword>